<dbReference type="PANTHER" id="PTHR43102">
    <property type="entry name" value="SLR1143 PROTEIN"/>
    <property type="match status" value="1"/>
</dbReference>
<dbReference type="InterPro" id="IPR036097">
    <property type="entry name" value="HisK_dim/P_sf"/>
</dbReference>
<name>A0ABY2LXI2_9LEPT</name>
<feature type="domain" description="Histidine kinase" evidence="4">
    <location>
        <begin position="182"/>
        <end position="399"/>
    </location>
</feature>
<dbReference type="SUPFAM" id="SSF55874">
    <property type="entry name" value="ATPase domain of HSP90 chaperone/DNA topoisomerase II/histidine kinase"/>
    <property type="match status" value="1"/>
</dbReference>
<protein>
    <recommendedName>
        <fullName evidence="2">histidine kinase</fullName>
        <ecNumber evidence="2">2.7.13.3</ecNumber>
    </recommendedName>
</protein>
<dbReference type="Gene3D" id="1.10.287.130">
    <property type="match status" value="1"/>
</dbReference>
<dbReference type="InterPro" id="IPR003594">
    <property type="entry name" value="HATPase_dom"/>
</dbReference>
<accession>A0ABY2LXI2</accession>
<dbReference type="EMBL" id="RQFU01000023">
    <property type="protein sequence ID" value="TGL17453.1"/>
    <property type="molecule type" value="Genomic_DNA"/>
</dbReference>
<dbReference type="InterPro" id="IPR005467">
    <property type="entry name" value="His_kinase_dom"/>
</dbReference>
<sequence length="400" mass="45284">MRNQSMQTIPENEIPRLLQLAELNLDYVSLKEEFNGLAELAARITGTPISHINLIDALHQWTIGDFGFPSTLTPRDETVCQYTILNNSHLEVKDLRSDLRFKEKGFVTQSPYLRYYYGIPIHLKGLNIGSICVIDTEENSISSDKIKLLEIIAEEVTQRIKLKNTIHLITERNLKLWKQYKILAHDIRGPIGGISGLAEIILEEKENLDMAEYVSNMKMMKESSDSVLNLVNDLMSEFTDEGAFRYETTIQEFCEQLLSLFHAQAQAKQIVINVNIHPNLNKTKIPKNKFLQIIGNLVSNSIKFSPLKSEIQIHFEIMNFEKQSVVIRIKDFGIGMTAEQINEVLSDKVNSTIGTAGEVGNGFGIQFVKLLVDELKGRFTVFSEVGKGSEFVIQLPIVIP</sequence>
<dbReference type="SMART" id="SM00387">
    <property type="entry name" value="HATPase_c"/>
    <property type="match status" value="1"/>
</dbReference>
<evidence type="ECO:0000256" key="1">
    <source>
        <dbReference type="ARBA" id="ARBA00000085"/>
    </source>
</evidence>
<dbReference type="EC" id="2.7.13.3" evidence="2"/>
<dbReference type="CDD" id="cd00082">
    <property type="entry name" value="HisKA"/>
    <property type="match status" value="1"/>
</dbReference>
<dbReference type="Pfam" id="PF01590">
    <property type="entry name" value="GAF"/>
    <property type="match status" value="1"/>
</dbReference>
<keyword evidence="5" id="KW-0808">Transferase</keyword>
<evidence type="ECO:0000256" key="2">
    <source>
        <dbReference type="ARBA" id="ARBA00012438"/>
    </source>
</evidence>
<dbReference type="InterPro" id="IPR003661">
    <property type="entry name" value="HisK_dim/P_dom"/>
</dbReference>
<organism evidence="5 6">
    <name type="scientific">Leptospira yanagawae</name>
    <dbReference type="NCBI Taxonomy" id="293069"/>
    <lineage>
        <taxon>Bacteria</taxon>
        <taxon>Pseudomonadati</taxon>
        <taxon>Spirochaetota</taxon>
        <taxon>Spirochaetia</taxon>
        <taxon>Leptospirales</taxon>
        <taxon>Leptospiraceae</taxon>
        <taxon>Leptospira</taxon>
    </lineage>
</organism>
<dbReference type="InterPro" id="IPR003018">
    <property type="entry name" value="GAF"/>
</dbReference>
<keyword evidence="3" id="KW-0597">Phosphoprotein</keyword>
<evidence type="ECO:0000313" key="5">
    <source>
        <dbReference type="EMBL" id="TGL17453.1"/>
    </source>
</evidence>
<dbReference type="Pfam" id="PF00512">
    <property type="entry name" value="HisKA"/>
    <property type="match status" value="1"/>
</dbReference>
<dbReference type="PANTHER" id="PTHR43102:SF2">
    <property type="entry name" value="GAF DOMAIN-CONTAINING PROTEIN"/>
    <property type="match status" value="1"/>
</dbReference>
<dbReference type="InterPro" id="IPR004358">
    <property type="entry name" value="Sig_transdc_His_kin-like_C"/>
</dbReference>
<dbReference type="PRINTS" id="PR00344">
    <property type="entry name" value="BCTRLSENSOR"/>
</dbReference>
<reference evidence="6" key="1">
    <citation type="journal article" date="2019" name="PLoS Negl. Trop. Dis.">
        <title>Revisiting the worldwide diversity of Leptospira species in the environment.</title>
        <authorList>
            <person name="Vincent A.T."/>
            <person name="Schiettekatte O."/>
            <person name="Bourhy P."/>
            <person name="Veyrier F.J."/>
            <person name="Picardeau M."/>
        </authorList>
    </citation>
    <scope>NUCLEOTIDE SEQUENCE [LARGE SCALE GENOMIC DNA]</scope>
    <source>
        <strain evidence="6">201800272</strain>
    </source>
</reference>
<dbReference type="Gene3D" id="3.30.565.10">
    <property type="entry name" value="Histidine kinase-like ATPase, C-terminal domain"/>
    <property type="match status" value="1"/>
</dbReference>
<proteinExistence type="predicted"/>
<comment type="caution">
    <text evidence="5">The sequence shown here is derived from an EMBL/GenBank/DDBJ whole genome shotgun (WGS) entry which is preliminary data.</text>
</comment>
<keyword evidence="5" id="KW-0418">Kinase</keyword>
<dbReference type="GO" id="GO:0016301">
    <property type="term" value="F:kinase activity"/>
    <property type="evidence" value="ECO:0007669"/>
    <property type="project" value="UniProtKB-KW"/>
</dbReference>
<dbReference type="PROSITE" id="PS50109">
    <property type="entry name" value="HIS_KIN"/>
    <property type="match status" value="1"/>
</dbReference>
<dbReference type="Pfam" id="PF02518">
    <property type="entry name" value="HATPase_c"/>
    <property type="match status" value="1"/>
</dbReference>
<dbReference type="Proteomes" id="UP000298200">
    <property type="component" value="Unassembled WGS sequence"/>
</dbReference>
<evidence type="ECO:0000259" key="4">
    <source>
        <dbReference type="PROSITE" id="PS50109"/>
    </source>
</evidence>
<comment type="catalytic activity">
    <reaction evidence="1">
        <text>ATP + protein L-histidine = ADP + protein N-phospho-L-histidine.</text>
        <dbReference type="EC" id="2.7.13.3"/>
    </reaction>
</comment>
<evidence type="ECO:0000313" key="6">
    <source>
        <dbReference type="Proteomes" id="UP000298200"/>
    </source>
</evidence>
<gene>
    <name evidence="5" type="ORF">EHQ46_16410</name>
</gene>
<keyword evidence="6" id="KW-1185">Reference proteome</keyword>
<dbReference type="InterPro" id="IPR029016">
    <property type="entry name" value="GAF-like_dom_sf"/>
</dbReference>
<dbReference type="InterPro" id="IPR036890">
    <property type="entry name" value="HATPase_C_sf"/>
</dbReference>
<evidence type="ECO:0000256" key="3">
    <source>
        <dbReference type="ARBA" id="ARBA00022553"/>
    </source>
</evidence>
<dbReference type="SUPFAM" id="SSF47384">
    <property type="entry name" value="Homodimeric domain of signal transducing histidine kinase"/>
    <property type="match status" value="1"/>
</dbReference>
<dbReference type="SUPFAM" id="SSF55781">
    <property type="entry name" value="GAF domain-like"/>
    <property type="match status" value="1"/>
</dbReference>
<dbReference type="Gene3D" id="3.30.450.40">
    <property type="match status" value="1"/>
</dbReference>